<evidence type="ECO:0000313" key="7">
    <source>
        <dbReference type="Proteomes" id="UP000246352"/>
    </source>
</evidence>
<dbReference type="GO" id="GO:0046872">
    <property type="term" value="F:metal ion binding"/>
    <property type="evidence" value="ECO:0007669"/>
    <property type="project" value="UniProtKB-KW"/>
</dbReference>
<comment type="caution">
    <text evidence="6">The sequence shown here is derived from an EMBL/GenBank/DDBJ whole genome shotgun (WGS) entry which is preliminary data.</text>
</comment>
<reference evidence="6 7" key="1">
    <citation type="submission" date="2018-05" db="EMBL/GenBank/DDBJ databases">
        <title>Genomic Encyclopedia of Type Strains, Phase IV (KMG-IV): sequencing the most valuable type-strain genomes for metagenomic binning, comparative biology and taxonomic classification.</title>
        <authorList>
            <person name="Goeker M."/>
        </authorList>
    </citation>
    <scope>NUCLEOTIDE SEQUENCE [LARGE SCALE GENOMIC DNA]</scope>
    <source>
        <strain evidence="6 7">DSM 16791</strain>
    </source>
</reference>
<evidence type="ECO:0000259" key="5">
    <source>
        <dbReference type="SMART" id="SM00849"/>
    </source>
</evidence>
<dbReference type="OrthoDB" id="9773738at2"/>
<dbReference type="PANTHER" id="PTHR42978:SF6">
    <property type="entry name" value="QUORUM-QUENCHING LACTONASE YTNP-RELATED"/>
    <property type="match status" value="1"/>
</dbReference>
<dbReference type="InterPro" id="IPR051013">
    <property type="entry name" value="MBL_superfamily_lactonases"/>
</dbReference>
<sequence>MIYTRTIGDVRLTNLVEYFAPTHDPVALYPDFDPSVIDLNRSWLSNAHWYENLQRLVVAIQIWIVHVDDKVILVDTGVGNFKPRAAARMNMLNSLVPQWLAAADASFEQVTHVVMTHLHGDHVGWNTVPGSEGWVPAFPNAQYFIPRRDFDYFKALHETNPAADPSFGDSVLPVVAAGLARFVEPGDVVAGCLTAESAAGHTPGQMNYWLRRKDEQAVFCADLFHHPLQITNPDLNTAFCVLPETARETRLAFLERVADTGTLILPCHFGPPHCGYVNRTDNGFAFQPSEPDLPQFN</sequence>
<gene>
    <name evidence="6" type="ORF">DFR52_104107</name>
</gene>
<name>A0A317PHY5_9HYPH</name>
<dbReference type="SMART" id="SM00849">
    <property type="entry name" value="Lactamase_B"/>
    <property type="match status" value="1"/>
</dbReference>
<organism evidence="6 7">
    <name type="scientific">Hoeflea marina</name>
    <dbReference type="NCBI Taxonomy" id="274592"/>
    <lineage>
        <taxon>Bacteria</taxon>
        <taxon>Pseudomonadati</taxon>
        <taxon>Pseudomonadota</taxon>
        <taxon>Alphaproteobacteria</taxon>
        <taxon>Hyphomicrobiales</taxon>
        <taxon>Rhizobiaceae</taxon>
        <taxon>Hoeflea</taxon>
    </lineage>
</organism>
<evidence type="ECO:0000256" key="2">
    <source>
        <dbReference type="ARBA" id="ARBA00022723"/>
    </source>
</evidence>
<keyword evidence="2" id="KW-0479">Metal-binding</keyword>
<dbReference type="AlphaFoldDB" id="A0A317PHY5"/>
<keyword evidence="4" id="KW-0862">Zinc</keyword>
<evidence type="ECO:0000256" key="3">
    <source>
        <dbReference type="ARBA" id="ARBA00022801"/>
    </source>
</evidence>
<dbReference type="PANTHER" id="PTHR42978">
    <property type="entry name" value="QUORUM-QUENCHING LACTONASE YTNP-RELATED-RELATED"/>
    <property type="match status" value="1"/>
</dbReference>
<dbReference type="EMBL" id="QGTR01000004">
    <property type="protein sequence ID" value="PWV98817.1"/>
    <property type="molecule type" value="Genomic_DNA"/>
</dbReference>
<evidence type="ECO:0000313" key="6">
    <source>
        <dbReference type="EMBL" id="PWV98817.1"/>
    </source>
</evidence>
<dbReference type="CDD" id="cd16277">
    <property type="entry name" value="metallo-hydrolase-like_MBL-fold"/>
    <property type="match status" value="1"/>
</dbReference>
<evidence type="ECO:0000256" key="4">
    <source>
        <dbReference type="ARBA" id="ARBA00022833"/>
    </source>
</evidence>
<dbReference type="InterPro" id="IPR036866">
    <property type="entry name" value="RibonucZ/Hydroxyglut_hydro"/>
</dbReference>
<dbReference type="InterPro" id="IPR001279">
    <property type="entry name" value="Metallo-B-lactamas"/>
</dbReference>
<dbReference type="Pfam" id="PF00753">
    <property type="entry name" value="Lactamase_B"/>
    <property type="match status" value="1"/>
</dbReference>
<feature type="domain" description="Metallo-beta-lactamase" evidence="5">
    <location>
        <begin position="59"/>
        <end position="268"/>
    </location>
</feature>
<comment type="similarity">
    <text evidence="1">Belongs to the metallo-beta-lactamase superfamily.</text>
</comment>
<accession>A0A317PHY5</accession>
<dbReference type="GO" id="GO:0016787">
    <property type="term" value="F:hydrolase activity"/>
    <property type="evidence" value="ECO:0007669"/>
    <property type="project" value="UniProtKB-KW"/>
</dbReference>
<proteinExistence type="inferred from homology"/>
<dbReference type="Gene3D" id="3.60.15.10">
    <property type="entry name" value="Ribonuclease Z/Hydroxyacylglutathione hydrolase-like"/>
    <property type="match status" value="1"/>
</dbReference>
<keyword evidence="7" id="KW-1185">Reference proteome</keyword>
<dbReference type="RefSeq" id="WP_110032992.1">
    <property type="nucleotide sequence ID" value="NZ_QGTR01000004.1"/>
</dbReference>
<protein>
    <submittedName>
        <fullName evidence="6">Glyoxylase-like metal-dependent hydrolase (Beta-lactamase superfamily II)</fullName>
    </submittedName>
</protein>
<keyword evidence="3 6" id="KW-0378">Hydrolase</keyword>
<dbReference type="SUPFAM" id="SSF56281">
    <property type="entry name" value="Metallo-hydrolase/oxidoreductase"/>
    <property type="match status" value="1"/>
</dbReference>
<evidence type="ECO:0000256" key="1">
    <source>
        <dbReference type="ARBA" id="ARBA00007749"/>
    </source>
</evidence>
<dbReference type="Proteomes" id="UP000246352">
    <property type="component" value="Unassembled WGS sequence"/>
</dbReference>